<protein>
    <recommendedName>
        <fullName evidence="4">Type II toxin-antitoxin system HicA family toxin</fullName>
    </recommendedName>
</protein>
<feature type="region of interest" description="Disordered" evidence="1">
    <location>
        <begin position="64"/>
        <end position="84"/>
    </location>
</feature>
<evidence type="ECO:0008006" key="4">
    <source>
        <dbReference type="Google" id="ProtNLM"/>
    </source>
</evidence>
<gene>
    <name evidence="2" type="ORF">CFP71_01870</name>
</gene>
<evidence type="ECO:0000256" key="1">
    <source>
        <dbReference type="SAM" id="MobiDB-lite"/>
    </source>
</evidence>
<organism evidence="2 3">
    <name type="scientific">Amycolatopsis thailandensis</name>
    <dbReference type="NCBI Taxonomy" id="589330"/>
    <lineage>
        <taxon>Bacteria</taxon>
        <taxon>Bacillati</taxon>
        <taxon>Actinomycetota</taxon>
        <taxon>Actinomycetes</taxon>
        <taxon>Pseudonocardiales</taxon>
        <taxon>Pseudonocardiaceae</taxon>
        <taxon>Amycolatopsis</taxon>
    </lineage>
</organism>
<accession>A0A229SIM2</accession>
<dbReference type="Proteomes" id="UP000215223">
    <property type="component" value="Unassembled WGS sequence"/>
</dbReference>
<dbReference type="AlphaFoldDB" id="A0A229SIM2"/>
<keyword evidence="3" id="KW-1185">Reference proteome</keyword>
<comment type="caution">
    <text evidence="2">The sequence shown here is derived from an EMBL/GenBank/DDBJ whole genome shotgun (WGS) entry which is preliminary data.</text>
</comment>
<evidence type="ECO:0000313" key="3">
    <source>
        <dbReference type="Proteomes" id="UP000215223"/>
    </source>
</evidence>
<evidence type="ECO:0000313" key="2">
    <source>
        <dbReference type="EMBL" id="OXM58634.1"/>
    </source>
</evidence>
<proteinExistence type="predicted"/>
<dbReference type="EMBL" id="NMQT01000008">
    <property type="protein sequence ID" value="OXM58634.1"/>
    <property type="molecule type" value="Genomic_DNA"/>
</dbReference>
<sequence length="84" mass="9338">MGTRYHDKPELNEVIKELVEEHGWTVRPGGHGFVLMCPCGYDSISVPHTPPNVGNAARRLRRRAGLCPDRHDGTPRPLPKGRSS</sequence>
<dbReference type="OrthoDB" id="8778495at2"/>
<name>A0A229SIM2_9PSEU</name>
<reference evidence="2 3" key="1">
    <citation type="submission" date="2017-07" db="EMBL/GenBank/DDBJ databases">
        <title>Amycolatopsis thailandensis Genome sequencing and assembly.</title>
        <authorList>
            <person name="Kaur N."/>
            <person name="Mayilraj S."/>
        </authorList>
    </citation>
    <scope>NUCLEOTIDE SEQUENCE [LARGE SCALE GENOMIC DNA]</scope>
    <source>
        <strain evidence="2 3">JCM 16380</strain>
    </source>
</reference>